<dbReference type="EMBL" id="GGEC01000890">
    <property type="protein sequence ID" value="MBW81373.1"/>
    <property type="molecule type" value="Transcribed_RNA"/>
</dbReference>
<accession>A0A2P2IJH7</accession>
<reference evidence="1" key="1">
    <citation type="submission" date="2018-02" db="EMBL/GenBank/DDBJ databases">
        <title>Rhizophora mucronata_Transcriptome.</title>
        <authorList>
            <person name="Meera S.P."/>
            <person name="Sreeshan A."/>
            <person name="Augustine A."/>
        </authorList>
    </citation>
    <scope>NUCLEOTIDE SEQUENCE</scope>
    <source>
        <tissue evidence="1">Leaf</tissue>
    </source>
</reference>
<organism evidence="1">
    <name type="scientific">Rhizophora mucronata</name>
    <name type="common">Asiatic mangrove</name>
    <dbReference type="NCBI Taxonomy" id="61149"/>
    <lineage>
        <taxon>Eukaryota</taxon>
        <taxon>Viridiplantae</taxon>
        <taxon>Streptophyta</taxon>
        <taxon>Embryophyta</taxon>
        <taxon>Tracheophyta</taxon>
        <taxon>Spermatophyta</taxon>
        <taxon>Magnoliopsida</taxon>
        <taxon>eudicotyledons</taxon>
        <taxon>Gunneridae</taxon>
        <taxon>Pentapetalae</taxon>
        <taxon>rosids</taxon>
        <taxon>fabids</taxon>
        <taxon>Malpighiales</taxon>
        <taxon>Rhizophoraceae</taxon>
        <taxon>Rhizophora</taxon>
    </lineage>
</organism>
<dbReference type="AlphaFoldDB" id="A0A2P2IJH7"/>
<sequence length="38" mass="4432">MRHKMMKMVTTLSGGVCTRLAFSKFLHLSLRSTDVRYE</sequence>
<evidence type="ECO:0000313" key="1">
    <source>
        <dbReference type="EMBL" id="MBW81373.1"/>
    </source>
</evidence>
<proteinExistence type="predicted"/>
<protein>
    <submittedName>
        <fullName evidence="1">Uncharacterized protein</fullName>
    </submittedName>
</protein>
<name>A0A2P2IJH7_RHIMU</name>